<dbReference type="GO" id="GO:0008256">
    <property type="term" value="F:protein histidine pros-kinase activity"/>
    <property type="evidence" value="ECO:0007669"/>
    <property type="project" value="UniProtKB-EC"/>
</dbReference>
<sequence length="393" mass="42480">MSVPNAVPDAVTEVPVQAHDQFFRSLMEAAPDGFLIVDQSGVIKLVNGQVENLFGYERSELLGQPVEVLVPMRFHGAHARQRSGYAAKPRLRPMMGTERDLYARRKDGSEFPVEISLAPITSDAGTVISAIIRDVSERKRLQEESDRIREELIATVSHELRTPLSSIIGYTELLSDLGEGHLSTEARELLEVIERNARRELCLVDDLLTLASMTSGRMVLNAEPIDIERLATDAVRAMRPRAEAQGLSVVMEVEAAGSTTAIFGDAVRLGQVLDNLLTNAVKFTPRGGVITVALREDEAYAVVEIRDTGVGVPAEEVALIFERLYRARHAVEKHVQGAGLGLSIAKAIVDAHEGAISVESEVGHGTTVSVRLPLGPSAQNNLSVGSSSPRSAS</sequence>
<proteinExistence type="predicted"/>
<evidence type="ECO:0000259" key="8">
    <source>
        <dbReference type="PROSITE" id="PS50109"/>
    </source>
</evidence>
<dbReference type="Pfam" id="PF00512">
    <property type="entry name" value="HisKA"/>
    <property type="match status" value="1"/>
</dbReference>
<gene>
    <name evidence="11" type="ORF">J2S59_003631</name>
</gene>
<dbReference type="NCBIfam" id="TIGR00229">
    <property type="entry name" value="sensory_box"/>
    <property type="match status" value="1"/>
</dbReference>
<evidence type="ECO:0000256" key="5">
    <source>
        <dbReference type="ARBA" id="ARBA00022679"/>
    </source>
</evidence>
<dbReference type="InterPro" id="IPR003661">
    <property type="entry name" value="HisK_dim/P_dom"/>
</dbReference>
<dbReference type="SMART" id="SM00388">
    <property type="entry name" value="HisKA"/>
    <property type="match status" value="1"/>
</dbReference>
<dbReference type="InterPro" id="IPR000014">
    <property type="entry name" value="PAS"/>
</dbReference>
<accession>A0ABT9NTS1</accession>
<dbReference type="InterPro" id="IPR000700">
    <property type="entry name" value="PAS-assoc_C"/>
</dbReference>
<dbReference type="SMART" id="SM00091">
    <property type="entry name" value="PAS"/>
    <property type="match status" value="1"/>
</dbReference>
<dbReference type="PROSITE" id="PS50113">
    <property type="entry name" value="PAC"/>
    <property type="match status" value="1"/>
</dbReference>
<dbReference type="CDD" id="cd00130">
    <property type="entry name" value="PAS"/>
    <property type="match status" value="1"/>
</dbReference>
<dbReference type="PROSITE" id="PS50109">
    <property type="entry name" value="HIS_KIN"/>
    <property type="match status" value="1"/>
</dbReference>
<keyword evidence="4" id="KW-0597">Phosphoprotein</keyword>
<feature type="domain" description="PAC" evidence="10">
    <location>
        <begin position="97"/>
        <end position="147"/>
    </location>
</feature>
<comment type="caution">
    <text evidence="11">The sequence shown here is derived from an EMBL/GenBank/DDBJ whole genome shotgun (WGS) entry which is preliminary data.</text>
</comment>
<comment type="catalytic activity">
    <reaction evidence="1">
        <text>ATP + protein L-histidine = ADP + protein N-phospho-L-histidine.</text>
        <dbReference type="EC" id="2.7.13.3"/>
    </reaction>
</comment>
<name>A0ABT9NTS1_9ACTN</name>
<dbReference type="SUPFAM" id="SSF47384">
    <property type="entry name" value="Homodimeric domain of signal transducing histidine kinase"/>
    <property type="match status" value="1"/>
</dbReference>
<dbReference type="Proteomes" id="UP001240447">
    <property type="component" value="Unassembled WGS sequence"/>
</dbReference>
<evidence type="ECO:0000256" key="4">
    <source>
        <dbReference type="ARBA" id="ARBA00022553"/>
    </source>
</evidence>
<dbReference type="EMBL" id="JAUSQM010000001">
    <property type="protein sequence ID" value="MDP9823822.1"/>
    <property type="molecule type" value="Genomic_DNA"/>
</dbReference>
<evidence type="ECO:0000256" key="3">
    <source>
        <dbReference type="ARBA" id="ARBA00012438"/>
    </source>
</evidence>
<feature type="domain" description="Histidine kinase" evidence="8">
    <location>
        <begin position="155"/>
        <end position="376"/>
    </location>
</feature>
<dbReference type="Gene3D" id="3.30.450.20">
    <property type="entry name" value="PAS domain"/>
    <property type="match status" value="1"/>
</dbReference>
<dbReference type="Pfam" id="PF02518">
    <property type="entry name" value="HATPase_c"/>
    <property type="match status" value="1"/>
</dbReference>
<dbReference type="PROSITE" id="PS50112">
    <property type="entry name" value="PAS"/>
    <property type="match status" value="1"/>
</dbReference>
<evidence type="ECO:0000256" key="6">
    <source>
        <dbReference type="ARBA" id="ARBA00022777"/>
    </source>
</evidence>
<dbReference type="Pfam" id="PF13426">
    <property type="entry name" value="PAS_9"/>
    <property type="match status" value="1"/>
</dbReference>
<keyword evidence="5 11" id="KW-0808">Transferase</keyword>
<dbReference type="PRINTS" id="PR00344">
    <property type="entry name" value="BCTRLSENSOR"/>
</dbReference>
<dbReference type="PANTHER" id="PTHR43711">
    <property type="entry name" value="TWO-COMPONENT HISTIDINE KINASE"/>
    <property type="match status" value="1"/>
</dbReference>
<dbReference type="InterPro" id="IPR004358">
    <property type="entry name" value="Sig_transdc_His_kin-like_C"/>
</dbReference>
<dbReference type="PANTHER" id="PTHR43711:SF1">
    <property type="entry name" value="HISTIDINE KINASE 1"/>
    <property type="match status" value="1"/>
</dbReference>
<dbReference type="InterPro" id="IPR001610">
    <property type="entry name" value="PAC"/>
</dbReference>
<dbReference type="InterPro" id="IPR005467">
    <property type="entry name" value="His_kinase_dom"/>
</dbReference>
<keyword evidence="6" id="KW-0418">Kinase</keyword>
<comment type="subcellular location">
    <subcellularLocation>
        <location evidence="2">Cell membrane</location>
    </subcellularLocation>
</comment>
<keyword evidence="7" id="KW-0902">Two-component regulatory system</keyword>
<evidence type="ECO:0000256" key="1">
    <source>
        <dbReference type="ARBA" id="ARBA00000085"/>
    </source>
</evidence>
<evidence type="ECO:0000313" key="12">
    <source>
        <dbReference type="Proteomes" id="UP001240447"/>
    </source>
</evidence>
<dbReference type="Gene3D" id="1.10.287.130">
    <property type="match status" value="1"/>
</dbReference>
<dbReference type="SUPFAM" id="SSF55785">
    <property type="entry name" value="PYP-like sensor domain (PAS domain)"/>
    <property type="match status" value="1"/>
</dbReference>
<keyword evidence="12" id="KW-1185">Reference proteome</keyword>
<reference evidence="11 12" key="1">
    <citation type="submission" date="2023-07" db="EMBL/GenBank/DDBJ databases">
        <title>Sequencing the genomes of 1000 actinobacteria strains.</title>
        <authorList>
            <person name="Klenk H.-P."/>
        </authorList>
    </citation>
    <scope>NUCLEOTIDE SEQUENCE [LARGE SCALE GENOMIC DNA]</scope>
    <source>
        <strain evidence="11 12">GD13</strain>
    </source>
</reference>
<dbReference type="EC" id="2.7.13.3" evidence="3"/>
<dbReference type="RefSeq" id="WP_181642112.1">
    <property type="nucleotide sequence ID" value="NZ_CCXJ01000443.1"/>
</dbReference>
<evidence type="ECO:0000259" key="10">
    <source>
        <dbReference type="PROSITE" id="PS50113"/>
    </source>
</evidence>
<protein>
    <recommendedName>
        <fullName evidence="3">histidine kinase</fullName>
        <ecNumber evidence="3">2.7.13.3</ecNumber>
    </recommendedName>
</protein>
<feature type="domain" description="PAS" evidence="9">
    <location>
        <begin position="19"/>
        <end position="71"/>
    </location>
</feature>
<evidence type="ECO:0000259" key="9">
    <source>
        <dbReference type="PROSITE" id="PS50112"/>
    </source>
</evidence>
<organism evidence="11 12">
    <name type="scientific">Nocardioides massiliensis</name>
    <dbReference type="NCBI Taxonomy" id="1325935"/>
    <lineage>
        <taxon>Bacteria</taxon>
        <taxon>Bacillati</taxon>
        <taxon>Actinomycetota</taxon>
        <taxon>Actinomycetes</taxon>
        <taxon>Propionibacteriales</taxon>
        <taxon>Nocardioidaceae</taxon>
        <taxon>Nocardioides</taxon>
    </lineage>
</organism>
<dbReference type="InterPro" id="IPR036097">
    <property type="entry name" value="HisK_dim/P_sf"/>
</dbReference>
<dbReference type="InterPro" id="IPR050736">
    <property type="entry name" value="Sensor_HK_Regulatory"/>
</dbReference>
<dbReference type="InterPro" id="IPR003594">
    <property type="entry name" value="HATPase_dom"/>
</dbReference>
<dbReference type="Gene3D" id="3.30.565.10">
    <property type="entry name" value="Histidine kinase-like ATPase, C-terminal domain"/>
    <property type="match status" value="1"/>
</dbReference>
<evidence type="ECO:0000256" key="2">
    <source>
        <dbReference type="ARBA" id="ARBA00004236"/>
    </source>
</evidence>
<evidence type="ECO:0000313" key="11">
    <source>
        <dbReference type="EMBL" id="MDP9823822.1"/>
    </source>
</evidence>
<dbReference type="SMART" id="SM00086">
    <property type="entry name" value="PAC"/>
    <property type="match status" value="1"/>
</dbReference>
<dbReference type="SMART" id="SM00387">
    <property type="entry name" value="HATPase_c"/>
    <property type="match status" value="1"/>
</dbReference>
<dbReference type="CDD" id="cd00082">
    <property type="entry name" value="HisKA"/>
    <property type="match status" value="1"/>
</dbReference>
<evidence type="ECO:0000256" key="7">
    <source>
        <dbReference type="ARBA" id="ARBA00023012"/>
    </source>
</evidence>
<dbReference type="InterPro" id="IPR036890">
    <property type="entry name" value="HATPase_C_sf"/>
</dbReference>
<dbReference type="InterPro" id="IPR035965">
    <property type="entry name" value="PAS-like_dom_sf"/>
</dbReference>
<dbReference type="SUPFAM" id="SSF55874">
    <property type="entry name" value="ATPase domain of HSP90 chaperone/DNA topoisomerase II/histidine kinase"/>
    <property type="match status" value="1"/>
</dbReference>